<evidence type="ECO:0000313" key="2">
    <source>
        <dbReference type="EMBL" id="CAG7717840.1"/>
    </source>
</evidence>
<protein>
    <recommendedName>
        <fullName evidence="1">Amine oxidase domain-containing protein</fullName>
    </recommendedName>
</protein>
<dbReference type="AlphaFoldDB" id="A0A8J2NX80"/>
<evidence type="ECO:0000259" key="1">
    <source>
        <dbReference type="Pfam" id="PF01593"/>
    </source>
</evidence>
<dbReference type="GO" id="GO:0016491">
    <property type="term" value="F:oxidoreductase activity"/>
    <property type="evidence" value="ECO:0007669"/>
    <property type="project" value="InterPro"/>
</dbReference>
<feature type="domain" description="Amine oxidase" evidence="1">
    <location>
        <begin position="2"/>
        <end position="36"/>
    </location>
</feature>
<proteinExistence type="predicted"/>
<reference evidence="2" key="1">
    <citation type="submission" date="2021-06" db="EMBL/GenBank/DDBJ databases">
        <authorList>
            <person name="Hodson N. C."/>
            <person name="Mongue J. A."/>
            <person name="Jaron S. K."/>
        </authorList>
    </citation>
    <scope>NUCLEOTIDE SEQUENCE</scope>
</reference>
<dbReference type="InterPro" id="IPR002937">
    <property type="entry name" value="Amino_oxidase"/>
</dbReference>
<accession>A0A8J2NX80</accession>
<dbReference type="Proteomes" id="UP000708208">
    <property type="component" value="Unassembled WGS sequence"/>
</dbReference>
<keyword evidence="3" id="KW-1185">Reference proteome</keyword>
<dbReference type="EMBL" id="CAJVCH010049048">
    <property type="protein sequence ID" value="CAG7717840.1"/>
    <property type="molecule type" value="Genomic_DNA"/>
</dbReference>
<dbReference type="Pfam" id="PF01593">
    <property type="entry name" value="Amino_oxidase"/>
    <property type="match status" value="1"/>
</dbReference>
<organism evidence="2 3">
    <name type="scientific">Allacma fusca</name>
    <dbReference type="NCBI Taxonomy" id="39272"/>
    <lineage>
        <taxon>Eukaryota</taxon>
        <taxon>Metazoa</taxon>
        <taxon>Ecdysozoa</taxon>
        <taxon>Arthropoda</taxon>
        <taxon>Hexapoda</taxon>
        <taxon>Collembola</taxon>
        <taxon>Symphypleona</taxon>
        <taxon>Sminthuridae</taxon>
        <taxon>Allacma</taxon>
    </lineage>
</organism>
<feature type="non-terminal residue" evidence="2">
    <location>
        <position position="1"/>
    </location>
</feature>
<sequence>MLLEASNRIGGRVYTVRDEFAGQTETVERGAQWVHG</sequence>
<gene>
    <name evidence="2" type="ORF">AFUS01_LOCUS7277</name>
</gene>
<evidence type="ECO:0000313" key="3">
    <source>
        <dbReference type="Proteomes" id="UP000708208"/>
    </source>
</evidence>
<dbReference type="OrthoDB" id="5046242at2759"/>
<name>A0A8J2NX80_9HEXA</name>
<comment type="caution">
    <text evidence="2">The sequence shown here is derived from an EMBL/GenBank/DDBJ whole genome shotgun (WGS) entry which is preliminary data.</text>
</comment>